<proteinExistence type="predicted"/>
<evidence type="ECO:0000313" key="2">
    <source>
        <dbReference type="Proteomes" id="UP001497516"/>
    </source>
</evidence>
<protein>
    <submittedName>
        <fullName evidence="1">Uncharacterized protein</fullName>
    </submittedName>
</protein>
<organism evidence="1 2">
    <name type="scientific">Linum trigynum</name>
    <dbReference type="NCBI Taxonomy" id="586398"/>
    <lineage>
        <taxon>Eukaryota</taxon>
        <taxon>Viridiplantae</taxon>
        <taxon>Streptophyta</taxon>
        <taxon>Embryophyta</taxon>
        <taxon>Tracheophyta</taxon>
        <taxon>Spermatophyta</taxon>
        <taxon>Magnoliopsida</taxon>
        <taxon>eudicotyledons</taxon>
        <taxon>Gunneridae</taxon>
        <taxon>Pentapetalae</taxon>
        <taxon>rosids</taxon>
        <taxon>fabids</taxon>
        <taxon>Malpighiales</taxon>
        <taxon>Linaceae</taxon>
        <taxon>Linum</taxon>
    </lineage>
</organism>
<accession>A0AAV2F765</accession>
<gene>
    <name evidence="1" type="ORF">LTRI10_LOCUS34590</name>
</gene>
<keyword evidence="2" id="KW-1185">Reference proteome</keyword>
<evidence type="ECO:0000313" key="1">
    <source>
        <dbReference type="EMBL" id="CAL1394064.1"/>
    </source>
</evidence>
<dbReference type="AlphaFoldDB" id="A0AAV2F765"/>
<dbReference type="Proteomes" id="UP001497516">
    <property type="component" value="Chromosome 6"/>
</dbReference>
<dbReference type="EMBL" id="OZ034819">
    <property type="protein sequence ID" value="CAL1394064.1"/>
    <property type="molecule type" value="Genomic_DNA"/>
</dbReference>
<sequence>MGEHFIQVRVAGDEGCLVTAIYSPHKTTDRKKLYEELILGIVVGEPCLYMRTSMPLLKCRRHLIQML</sequence>
<name>A0AAV2F765_9ROSI</name>
<reference evidence="1 2" key="1">
    <citation type="submission" date="2024-04" db="EMBL/GenBank/DDBJ databases">
        <authorList>
            <person name="Fracassetti M."/>
        </authorList>
    </citation>
    <scope>NUCLEOTIDE SEQUENCE [LARGE SCALE GENOMIC DNA]</scope>
</reference>